<dbReference type="Gene3D" id="3.80.30.30">
    <property type="match status" value="1"/>
</dbReference>
<dbReference type="SFLD" id="SFLDS00029">
    <property type="entry name" value="Radical_SAM"/>
    <property type="match status" value="1"/>
</dbReference>
<evidence type="ECO:0000256" key="1">
    <source>
        <dbReference type="ARBA" id="ARBA00022723"/>
    </source>
</evidence>
<feature type="region of interest" description="Disordered" evidence="4">
    <location>
        <begin position="322"/>
        <end position="351"/>
    </location>
</feature>
<dbReference type="SUPFAM" id="SSF102114">
    <property type="entry name" value="Radical SAM enzymes"/>
    <property type="match status" value="1"/>
</dbReference>
<dbReference type="InterPro" id="IPR058240">
    <property type="entry name" value="rSAM_sf"/>
</dbReference>
<evidence type="ECO:0000256" key="2">
    <source>
        <dbReference type="ARBA" id="ARBA00023004"/>
    </source>
</evidence>
<keyword evidence="3" id="KW-0411">Iron-sulfur</keyword>
<dbReference type="SFLD" id="SFLDG01084">
    <property type="entry name" value="Uncharacterised_Radical_SAM_Su"/>
    <property type="match status" value="1"/>
</dbReference>
<dbReference type="RefSeq" id="WP_089773203.1">
    <property type="nucleotide sequence ID" value="NZ_FNTX01000002.1"/>
</dbReference>
<dbReference type="EMBL" id="FNTX01000002">
    <property type="protein sequence ID" value="SEE62868.1"/>
    <property type="molecule type" value="Genomic_DNA"/>
</dbReference>
<organism evidence="6 7">
    <name type="scientific">Ruania alba</name>
    <dbReference type="NCBI Taxonomy" id="648782"/>
    <lineage>
        <taxon>Bacteria</taxon>
        <taxon>Bacillati</taxon>
        <taxon>Actinomycetota</taxon>
        <taxon>Actinomycetes</taxon>
        <taxon>Micrococcales</taxon>
        <taxon>Ruaniaceae</taxon>
        <taxon>Ruania</taxon>
    </lineage>
</organism>
<evidence type="ECO:0000259" key="5">
    <source>
        <dbReference type="PROSITE" id="PS51918"/>
    </source>
</evidence>
<gene>
    <name evidence="6" type="ORF">SAMN04488554_2208</name>
</gene>
<keyword evidence="2" id="KW-0408">Iron</keyword>
<proteinExistence type="predicted"/>
<dbReference type="GO" id="GO:0051536">
    <property type="term" value="F:iron-sulfur cluster binding"/>
    <property type="evidence" value="ECO:0007669"/>
    <property type="project" value="UniProtKB-KW"/>
</dbReference>
<dbReference type="CDD" id="cd01335">
    <property type="entry name" value="Radical_SAM"/>
    <property type="match status" value="1"/>
</dbReference>
<protein>
    <submittedName>
        <fullName evidence="6">DNA repair photolyase</fullName>
    </submittedName>
</protein>
<dbReference type="PANTHER" id="PTHR43432:SF3">
    <property type="entry name" value="SLR0285 PROTEIN"/>
    <property type="match status" value="1"/>
</dbReference>
<dbReference type="Proteomes" id="UP000199220">
    <property type="component" value="Unassembled WGS sequence"/>
</dbReference>
<evidence type="ECO:0000256" key="3">
    <source>
        <dbReference type="ARBA" id="ARBA00023014"/>
    </source>
</evidence>
<accession>A0A1H5KFT1</accession>
<reference evidence="7" key="1">
    <citation type="submission" date="2016-10" db="EMBL/GenBank/DDBJ databases">
        <authorList>
            <person name="Varghese N."/>
            <person name="Submissions S."/>
        </authorList>
    </citation>
    <scope>NUCLEOTIDE SEQUENCE [LARGE SCALE GENOMIC DNA]</scope>
    <source>
        <strain evidence="7">DSM 21368</strain>
    </source>
</reference>
<dbReference type="Pfam" id="PF04055">
    <property type="entry name" value="Radical_SAM"/>
    <property type="match status" value="1"/>
</dbReference>
<feature type="compositionally biased region" description="Low complexity" evidence="4">
    <location>
        <begin position="327"/>
        <end position="351"/>
    </location>
</feature>
<evidence type="ECO:0000256" key="4">
    <source>
        <dbReference type="SAM" id="MobiDB-lite"/>
    </source>
</evidence>
<dbReference type="InterPro" id="IPR006638">
    <property type="entry name" value="Elp3/MiaA/NifB-like_rSAM"/>
</dbReference>
<dbReference type="PANTHER" id="PTHR43432">
    <property type="entry name" value="SLR0285 PROTEIN"/>
    <property type="match status" value="1"/>
</dbReference>
<keyword evidence="7" id="KW-1185">Reference proteome</keyword>
<evidence type="ECO:0000313" key="7">
    <source>
        <dbReference type="Proteomes" id="UP000199220"/>
    </source>
</evidence>
<dbReference type="AlphaFoldDB" id="A0A1H5KFT1"/>
<evidence type="ECO:0000313" key="6">
    <source>
        <dbReference type="EMBL" id="SEE62868.1"/>
    </source>
</evidence>
<dbReference type="NCBIfam" id="NF038135">
    <property type="entry name" value="rSAM_Rv2578c"/>
    <property type="match status" value="1"/>
</dbReference>
<name>A0A1H5KFT1_9MICO</name>
<dbReference type="OrthoDB" id="9785699at2"/>
<dbReference type="SMART" id="SM00729">
    <property type="entry name" value="Elp3"/>
    <property type="match status" value="1"/>
</dbReference>
<keyword evidence="6" id="KW-0456">Lyase</keyword>
<sequence>MRWDGQQATDAGALLPLRGLIRSITTPEFAGVTFHEVLCKSALNKVPGGSNMPFTWTINTTRGCLHQCSYCFARKTHEYLDLDSGADFDTQIVVKTNVAEVLAAEVAKPSWRREHVALGTNSDPYMRAEGRYRLMPGVIQALTASRTPFSILTKGPLLRRDLPLISAAAERVDVGIGVSLAFTDPQLQQRVEPGTPTPKARLDLIRAVADAGLQPTVMAMPILPWLTDSTEHLDELFGAIREAGGTWVTAGPLHLRPGAREWFMAWLAREYPALVPKYRALFGRGSYTSTEYREWLSGRVREMRRQHGFVREETQGGARWTLRTDPDAVGDPPAPAALARADPRPAQTALF</sequence>
<dbReference type="GO" id="GO:0046872">
    <property type="term" value="F:metal ion binding"/>
    <property type="evidence" value="ECO:0007669"/>
    <property type="project" value="UniProtKB-KW"/>
</dbReference>
<feature type="domain" description="Radical SAM core" evidence="5">
    <location>
        <begin position="50"/>
        <end position="299"/>
    </location>
</feature>
<dbReference type="STRING" id="648782.SAMN04488554_2208"/>
<keyword evidence="1" id="KW-0479">Metal-binding</keyword>
<dbReference type="GO" id="GO:0016829">
    <property type="term" value="F:lyase activity"/>
    <property type="evidence" value="ECO:0007669"/>
    <property type="project" value="UniProtKB-KW"/>
</dbReference>
<dbReference type="PROSITE" id="PS51918">
    <property type="entry name" value="RADICAL_SAM"/>
    <property type="match status" value="1"/>
</dbReference>
<dbReference type="InterPro" id="IPR040086">
    <property type="entry name" value="MJ0683-like"/>
</dbReference>
<dbReference type="InterPro" id="IPR007197">
    <property type="entry name" value="rSAM"/>
</dbReference>